<proteinExistence type="inferred from homology"/>
<comment type="caution">
    <text evidence="5">The sequence shown here is derived from an EMBL/GenBank/DDBJ whole genome shotgun (WGS) entry which is preliminary data.</text>
</comment>
<dbReference type="RefSeq" id="WP_385942750.1">
    <property type="nucleotide sequence ID" value="NZ_JBHSOZ010000010.1"/>
</dbReference>
<dbReference type="CDD" id="cd00609">
    <property type="entry name" value="AAT_like"/>
    <property type="match status" value="1"/>
</dbReference>
<protein>
    <recommendedName>
        <fullName evidence="3">Aminotransferase</fullName>
        <ecNumber evidence="3">2.6.1.-</ecNumber>
    </recommendedName>
</protein>
<accession>A0ABW0YUY3</accession>
<gene>
    <name evidence="5" type="ORF">ACFPU1_15550</name>
</gene>
<dbReference type="InterPro" id="IPR004838">
    <property type="entry name" value="NHTrfase_class1_PyrdxlP-BS"/>
</dbReference>
<keyword evidence="6" id="KW-1185">Reference proteome</keyword>
<dbReference type="PANTHER" id="PTHR42885:SF1">
    <property type="entry name" value="THREONINE-PHOSPHATE DECARBOXYLASE"/>
    <property type="match status" value="1"/>
</dbReference>
<dbReference type="InterPro" id="IPR015424">
    <property type="entry name" value="PyrdxlP-dep_Trfase"/>
</dbReference>
<dbReference type="PANTHER" id="PTHR42885">
    <property type="entry name" value="HISTIDINOL-PHOSPHATE AMINOTRANSFERASE-RELATED"/>
    <property type="match status" value="1"/>
</dbReference>
<evidence type="ECO:0000313" key="6">
    <source>
        <dbReference type="Proteomes" id="UP001596142"/>
    </source>
</evidence>
<comment type="similarity">
    <text evidence="3">Belongs to the class-I pyridoxal-phosphate-dependent aminotransferase family.</text>
</comment>
<evidence type="ECO:0000256" key="1">
    <source>
        <dbReference type="ARBA" id="ARBA00001933"/>
    </source>
</evidence>
<dbReference type="SUPFAM" id="SSF53383">
    <property type="entry name" value="PLP-dependent transferases"/>
    <property type="match status" value="1"/>
</dbReference>
<dbReference type="InterPro" id="IPR015421">
    <property type="entry name" value="PyrdxlP-dep_Trfase_major"/>
</dbReference>
<dbReference type="EMBL" id="JBHSOZ010000010">
    <property type="protein sequence ID" value="MFC5714164.1"/>
    <property type="molecule type" value="Genomic_DNA"/>
</dbReference>
<evidence type="ECO:0000256" key="2">
    <source>
        <dbReference type="ARBA" id="ARBA00022898"/>
    </source>
</evidence>
<comment type="cofactor">
    <cofactor evidence="1 3">
        <name>pyridoxal 5'-phosphate</name>
        <dbReference type="ChEBI" id="CHEBI:597326"/>
    </cofactor>
</comment>
<evidence type="ECO:0000313" key="5">
    <source>
        <dbReference type="EMBL" id="MFC5714164.1"/>
    </source>
</evidence>
<dbReference type="InterPro" id="IPR004839">
    <property type="entry name" value="Aminotransferase_I/II_large"/>
</dbReference>
<dbReference type="GO" id="GO:0004400">
    <property type="term" value="F:histidinol-phosphate transaminase activity"/>
    <property type="evidence" value="ECO:0007669"/>
    <property type="project" value="UniProtKB-EC"/>
</dbReference>
<keyword evidence="2" id="KW-0663">Pyridoxal phosphate</keyword>
<dbReference type="InterPro" id="IPR015422">
    <property type="entry name" value="PyrdxlP-dep_Trfase_small"/>
</dbReference>
<feature type="domain" description="Aminotransferase class I/classII large" evidence="4">
    <location>
        <begin position="24"/>
        <end position="352"/>
    </location>
</feature>
<dbReference type="Pfam" id="PF00155">
    <property type="entry name" value="Aminotran_1_2"/>
    <property type="match status" value="1"/>
</dbReference>
<organism evidence="5 6">
    <name type="scientific">Thalassorhabdus alkalitolerans</name>
    <dbReference type="NCBI Taxonomy" id="2282697"/>
    <lineage>
        <taxon>Bacteria</taxon>
        <taxon>Bacillati</taxon>
        <taxon>Bacillota</taxon>
        <taxon>Bacilli</taxon>
        <taxon>Bacillales</taxon>
        <taxon>Bacillaceae</taxon>
        <taxon>Thalassorhabdus</taxon>
    </lineage>
</organism>
<keyword evidence="3 5" id="KW-0808">Transferase</keyword>
<name>A0ABW0YUY3_9BACI</name>
<evidence type="ECO:0000256" key="3">
    <source>
        <dbReference type="RuleBase" id="RU000481"/>
    </source>
</evidence>
<dbReference type="Gene3D" id="3.40.640.10">
    <property type="entry name" value="Type I PLP-dependent aspartate aminotransferase-like (Major domain)"/>
    <property type="match status" value="1"/>
</dbReference>
<dbReference type="PROSITE" id="PS00105">
    <property type="entry name" value="AA_TRANSFER_CLASS_1"/>
    <property type="match status" value="1"/>
</dbReference>
<keyword evidence="3 5" id="KW-0032">Aminotransferase</keyword>
<reference evidence="6" key="1">
    <citation type="journal article" date="2019" name="Int. J. Syst. Evol. Microbiol.">
        <title>The Global Catalogue of Microorganisms (GCM) 10K type strain sequencing project: providing services to taxonomists for standard genome sequencing and annotation.</title>
        <authorList>
            <consortium name="The Broad Institute Genomics Platform"/>
            <consortium name="The Broad Institute Genome Sequencing Center for Infectious Disease"/>
            <person name="Wu L."/>
            <person name="Ma J."/>
        </authorList>
    </citation>
    <scope>NUCLEOTIDE SEQUENCE [LARGE SCALE GENOMIC DNA]</scope>
    <source>
        <strain evidence="6">CECT 7184</strain>
    </source>
</reference>
<dbReference type="Proteomes" id="UP001596142">
    <property type="component" value="Unassembled WGS sequence"/>
</dbReference>
<sequence length="358" mass="40752">MHWPEHGAMPNELARRLGTSVPQDILDFSVNTNPFGPPDSFRELWPSWMEAAFYYPHPQGEDVRKAIAEAAGVRKEEVLAGNGGSEIIFLLARLYKDKTVLLIEPSFAEYRTALEANEARIKTIMAQEENQWQPSLHDFLGALSSVDAVFFSHPNNPTGVSYGEELLRQMFQACHDRDIDIVCDEAFYDFTVNHRHLLSWRHTFPTLIIIRSMTKMFSIPGLRAGYLIASPDKVRQAEKLMPAWSVNNIAGCAIKQAFKEQSFTDASVNMIATERERMKTKLEELGFVISPATVNYYLLREDPAKDLLPLITFLSEKGIHVRHTYNFSGLNGSYIRMAVKKNEENNRLLAALQGWKER</sequence>
<dbReference type="EC" id="2.6.1.-" evidence="3"/>
<dbReference type="Gene3D" id="3.90.1150.10">
    <property type="entry name" value="Aspartate Aminotransferase, domain 1"/>
    <property type="match status" value="1"/>
</dbReference>
<evidence type="ECO:0000259" key="4">
    <source>
        <dbReference type="Pfam" id="PF00155"/>
    </source>
</evidence>